<dbReference type="AlphaFoldDB" id="A0A0F9F216"/>
<reference evidence="1" key="1">
    <citation type="journal article" date="2015" name="Nature">
        <title>Complex archaea that bridge the gap between prokaryotes and eukaryotes.</title>
        <authorList>
            <person name="Spang A."/>
            <person name="Saw J.H."/>
            <person name="Jorgensen S.L."/>
            <person name="Zaremba-Niedzwiedzka K."/>
            <person name="Martijn J."/>
            <person name="Lind A.E."/>
            <person name="van Eijk R."/>
            <person name="Schleper C."/>
            <person name="Guy L."/>
            <person name="Ettema T.J."/>
        </authorList>
    </citation>
    <scope>NUCLEOTIDE SEQUENCE</scope>
</reference>
<gene>
    <name evidence="1" type="ORF">LCGC14_2297190</name>
</gene>
<name>A0A0F9F216_9ZZZZ</name>
<sequence length="62" mass="7436">MIEMQEPLCGWPWYSQHKHDYTQDEIDNLSIELRVGDRLQARVQSGKRRDRGIVREIVKLNK</sequence>
<dbReference type="EMBL" id="LAZR01032308">
    <property type="protein sequence ID" value="KKL51270.1"/>
    <property type="molecule type" value="Genomic_DNA"/>
</dbReference>
<proteinExistence type="predicted"/>
<protein>
    <submittedName>
        <fullName evidence="1">Uncharacterized protein</fullName>
    </submittedName>
</protein>
<organism evidence="1">
    <name type="scientific">marine sediment metagenome</name>
    <dbReference type="NCBI Taxonomy" id="412755"/>
    <lineage>
        <taxon>unclassified sequences</taxon>
        <taxon>metagenomes</taxon>
        <taxon>ecological metagenomes</taxon>
    </lineage>
</organism>
<accession>A0A0F9F216</accession>
<evidence type="ECO:0000313" key="1">
    <source>
        <dbReference type="EMBL" id="KKL51270.1"/>
    </source>
</evidence>
<comment type="caution">
    <text evidence="1">The sequence shown here is derived from an EMBL/GenBank/DDBJ whole genome shotgun (WGS) entry which is preliminary data.</text>
</comment>